<dbReference type="PROSITE" id="PS00622">
    <property type="entry name" value="HTH_LUXR_1"/>
    <property type="match status" value="1"/>
</dbReference>
<keyword evidence="8" id="KW-1185">Reference proteome</keyword>
<evidence type="ECO:0000256" key="2">
    <source>
        <dbReference type="ARBA" id="ARBA00023015"/>
    </source>
</evidence>
<comment type="similarity">
    <text evidence="1">Belongs to the sigma-70 factor family. ECF subfamily.</text>
</comment>
<dbReference type="AlphaFoldDB" id="S9R2G9"/>
<dbReference type="GO" id="GO:0006352">
    <property type="term" value="P:DNA-templated transcription initiation"/>
    <property type="evidence" value="ECO:0007669"/>
    <property type="project" value="InterPro"/>
</dbReference>
<dbReference type="Pfam" id="PF04542">
    <property type="entry name" value="Sigma70_r2"/>
    <property type="match status" value="1"/>
</dbReference>
<name>S9R2G9_9RHOB</name>
<dbReference type="SUPFAM" id="SSF88946">
    <property type="entry name" value="Sigma2 domain of RNA polymerase sigma factors"/>
    <property type="match status" value="1"/>
</dbReference>
<keyword evidence="5" id="KW-0804">Transcription</keyword>
<dbReference type="Gene3D" id="1.10.1740.10">
    <property type="match status" value="1"/>
</dbReference>
<protein>
    <submittedName>
        <fullName evidence="7">RNA polymerase sigma factor, sigma-70 family</fullName>
    </submittedName>
</protein>
<reference evidence="7 8" key="1">
    <citation type="journal article" date="2013" name="Stand. Genomic Sci.">
        <title>Genome sequence of the reddish-pigmented Rubellimicrobium thermophilum type strain (DSM 16684(T)), a member of the Roseobacter clade.</title>
        <authorList>
            <person name="Fiebig A."/>
            <person name="Riedel T."/>
            <person name="Gronow S."/>
            <person name="Petersen J."/>
            <person name="Klenk H.P."/>
            <person name="Goker M."/>
        </authorList>
    </citation>
    <scope>NUCLEOTIDE SEQUENCE [LARGE SCALE GENOMIC DNA]</scope>
    <source>
        <strain evidence="7 8">DSM 16684</strain>
    </source>
</reference>
<comment type="caution">
    <text evidence="7">The sequence shown here is derived from an EMBL/GenBank/DDBJ whole genome shotgun (WGS) entry which is preliminary data.</text>
</comment>
<evidence type="ECO:0000313" key="8">
    <source>
        <dbReference type="Proteomes" id="UP000015346"/>
    </source>
</evidence>
<dbReference type="InterPro" id="IPR039425">
    <property type="entry name" value="RNA_pol_sigma-70-like"/>
</dbReference>
<evidence type="ECO:0000256" key="1">
    <source>
        <dbReference type="ARBA" id="ARBA00010641"/>
    </source>
</evidence>
<evidence type="ECO:0000256" key="5">
    <source>
        <dbReference type="ARBA" id="ARBA00023163"/>
    </source>
</evidence>
<dbReference type="STRING" id="1123069.ruthe_00091"/>
<evidence type="ECO:0000259" key="6">
    <source>
        <dbReference type="PROSITE" id="PS00622"/>
    </source>
</evidence>
<accession>S9R2G9</accession>
<dbReference type="NCBIfam" id="TIGR02937">
    <property type="entry name" value="sigma70-ECF"/>
    <property type="match status" value="1"/>
</dbReference>
<dbReference type="InterPro" id="IPR007627">
    <property type="entry name" value="RNA_pol_sigma70_r2"/>
</dbReference>
<feature type="domain" description="HTH luxR-type" evidence="6">
    <location>
        <begin position="158"/>
        <end position="185"/>
    </location>
</feature>
<dbReference type="Proteomes" id="UP000015346">
    <property type="component" value="Unassembled WGS sequence"/>
</dbReference>
<dbReference type="GO" id="GO:0016987">
    <property type="term" value="F:sigma factor activity"/>
    <property type="evidence" value="ECO:0007669"/>
    <property type="project" value="UniProtKB-KW"/>
</dbReference>
<dbReference type="PANTHER" id="PTHR43133">
    <property type="entry name" value="RNA POLYMERASE ECF-TYPE SIGMA FACTO"/>
    <property type="match status" value="1"/>
</dbReference>
<gene>
    <name evidence="7" type="ORF">ruthe_00091</name>
</gene>
<dbReference type="GO" id="GO:0003677">
    <property type="term" value="F:DNA binding"/>
    <property type="evidence" value="ECO:0007669"/>
    <property type="project" value="UniProtKB-KW"/>
</dbReference>
<evidence type="ECO:0000256" key="3">
    <source>
        <dbReference type="ARBA" id="ARBA00023082"/>
    </source>
</evidence>
<keyword evidence="3" id="KW-0731">Sigma factor</keyword>
<dbReference type="InterPro" id="IPR013325">
    <property type="entry name" value="RNA_pol_sigma_r2"/>
</dbReference>
<dbReference type="SUPFAM" id="SSF88659">
    <property type="entry name" value="Sigma3 and sigma4 domains of RNA polymerase sigma factors"/>
    <property type="match status" value="1"/>
</dbReference>
<evidence type="ECO:0000256" key="4">
    <source>
        <dbReference type="ARBA" id="ARBA00023125"/>
    </source>
</evidence>
<dbReference type="PANTHER" id="PTHR43133:SF58">
    <property type="entry name" value="ECF RNA POLYMERASE SIGMA FACTOR SIGD"/>
    <property type="match status" value="1"/>
</dbReference>
<dbReference type="InterPro" id="IPR036388">
    <property type="entry name" value="WH-like_DNA-bd_sf"/>
</dbReference>
<dbReference type="InterPro" id="IPR000792">
    <property type="entry name" value="Tscrpt_reg_LuxR_C"/>
</dbReference>
<dbReference type="InterPro" id="IPR014284">
    <property type="entry name" value="RNA_pol_sigma-70_dom"/>
</dbReference>
<evidence type="ECO:0000313" key="7">
    <source>
        <dbReference type="EMBL" id="EPX87886.1"/>
    </source>
</evidence>
<sequence>MTDAASEGREGRLQAEDPWESLLRSANAGDARAFARFLVAVTPTIQGIVRARAHLLTREDRDDLVQEILIAIHLKRRSWQPDRPLRPWLHAVIRYKIIDALRRRSRQAQSRHLPIEDLDESLFCEDPADPSVPLDLDRILARIDERSAFIIRASALDGQQAADIGEQLALAEGTVRVLLHRALRKLSDLVQRTLP</sequence>
<dbReference type="HOGENOM" id="CLU_047691_10_2_5"/>
<proteinExistence type="inferred from homology"/>
<dbReference type="InterPro" id="IPR013249">
    <property type="entry name" value="RNA_pol_sigma70_r4_t2"/>
</dbReference>
<keyword evidence="2" id="KW-0805">Transcription regulation</keyword>
<organism evidence="7 8">
    <name type="scientific">Rubellimicrobium thermophilum DSM 16684</name>
    <dbReference type="NCBI Taxonomy" id="1123069"/>
    <lineage>
        <taxon>Bacteria</taxon>
        <taxon>Pseudomonadati</taxon>
        <taxon>Pseudomonadota</taxon>
        <taxon>Alphaproteobacteria</taxon>
        <taxon>Rhodobacterales</taxon>
        <taxon>Roseobacteraceae</taxon>
        <taxon>Rubellimicrobium</taxon>
    </lineage>
</organism>
<dbReference type="InterPro" id="IPR013324">
    <property type="entry name" value="RNA_pol_sigma_r3/r4-like"/>
</dbReference>
<keyword evidence="4" id="KW-0238">DNA-binding</keyword>
<dbReference type="Gene3D" id="1.10.10.10">
    <property type="entry name" value="Winged helix-like DNA-binding domain superfamily/Winged helix DNA-binding domain"/>
    <property type="match status" value="1"/>
</dbReference>
<dbReference type="EMBL" id="AOLV01000001">
    <property type="protein sequence ID" value="EPX87886.1"/>
    <property type="molecule type" value="Genomic_DNA"/>
</dbReference>
<dbReference type="Pfam" id="PF08281">
    <property type="entry name" value="Sigma70_r4_2"/>
    <property type="match status" value="1"/>
</dbReference>